<reference evidence="2" key="1">
    <citation type="journal article" date="2011" name="J. Bacteriol.">
        <title>Genome sequences of eight morphologically diverse alphaproteobacteria.</title>
        <authorList>
            <consortium name="US DOE Joint Genome Institute"/>
            <person name="Brown P.J."/>
            <person name="Kysela D.T."/>
            <person name="Buechlein A."/>
            <person name="Hemmerich C."/>
            <person name="Brun Y.V."/>
        </authorList>
    </citation>
    <scope>NUCLEOTIDE SEQUENCE [LARGE SCALE GENOMIC DNA]</scope>
    <source>
        <strain evidence="2">ATCC 17100 / ATH 3.1.1 / DSM 162 / LMG 4299</strain>
    </source>
</reference>
<proteinExistence type="predicted"/>
<dbReference type="HOGENOM" id="CLU_3065690_0_0_5"/>
<dbReference type="KEGG" id="rva:Rvan_1232"/>
<sequence>MPKKKEPDLTSEEQFKRFQEAAKEHEIEKRLPEIEKAFDKLSKPKKKTSDQCR</sequence>
<dbReference type="RefSeq" id="WP_013418904.1">
    <property type="nucleotide sequence ID" value="NC_014664.1"/>
</dbReference>
<accession>E3I550</accession>
<protein>
    <submittedName>
        <fullName evidence="1">Uncharacterized protein</fullName>
    </submittedName>
</protein>
<dbReference type="Proteomes" id="UP000001399">
    <property type="component" value="Chromosome"/>
</dbReference>
<organism evidence="1 2">
    <name type="scientific">Rhodomicrobium vannielii (strain ATCC 17100 / DSM 162 / LMG 4299 / NCIMB 10020 / ATH 3.1.1)</name>
    <dbReference type="NCBI Taxonomy" id="648757"/>
    <lineage>
        <taxon>Bacteria</taxon>
        <taxon>Pseudomonadati</taxon>
        <taxon>Pseudomonadota</taxon>
        <taxon>Alphaproteobacteria</taxon>
        <taxon>Hyphomicrobiales</taxon>
        <taxon>Hyphomicrobiaceae</taxon>
        <taxon>Rhodomicrobium</taxon>
    </lineage>
</organism>
<evidence type="ECO:0000313" key="1">
    <source>
        <dbReference type="EMBL" id="ADP70500.1"/>
    </source>
</evidence>
<name>E3I550_RHOVT</name>
<evidence type="ECO:0000313" key="2">
    <source>
        <dbReference type="Proteomes" id="UP000001399"/>
    </source>
</evidence>
<dbReference type="EMBL" id="CP002292">
    <property type="protein sequence ID" value="ADP70500.1"/>
    <property type="molecule type" value="Genomic_DNA"/>
</dbReference>
<keyword evidence="2" id="KW-1185">Reference proteome</keyword>
<dbReference type="AlphaFoldDB" id="E3I550"/>
<gene>
    <name evidence="1" type="ordered locus">Rvan_1232</name>
</gene>